<evidence type="ECO:0000256" key="1">
    <source>
        <dbReference type="SAM" id="SignalP"/>
    </source>
</evidence>
<dbReference type="Proteomes" id="UP000778797">
    <property type="component" value="Unassembled WGS sequence"/>
</dbReference>
<reference evidence="3" key="1">
    <citation type="submission" date="2021-03" db="EMBL/GenBank/DDBJ databases">
        <title>Genome of Cognatishimia sp. F0-27.</title>
        <authorList>
            <person name="Ping X."/>
        </authorList>
    </citation>
    <scope>NUCLEOTIDE SEQUENCE [LARGE SCALE GENOMIC DNA]</scope>
    <source>
        <strain evidence="3">E313</strain>
    </source>
</reference>
<proteinExistence type="predicted"/>
<dbReference type="RefSeq" id="WP_227477568.1">
    <property type="nucleotide sequence ID" value="NZ_JAFMPT010000015.1"/>
</dbReference>
<dbReference type="EMBL" id="JAFMPT010000015">
    <property type="protein sequence ID" value="MCC1485075.1"/>
    <property type="molecule type" value="Genomic_DNA"/>
</dbReference>
<gene>
    <name evidence="2" type="ORF">J1C55_10780</name>
</gene>
<reference evidence="3" key="2">
    <citation type="submission" date="2023-07" db="EMBL/GenBank/DDBJ databases">
        <title>Genome of Winogradskyella sp. E313.</title>
        <authorList>
            <person name="Zhou Y."/>
        </authorList>
    </citation>
    <scope>NUCLEOTIDE SEQUENCE [LARGE SCALE GENOMIC DNA]</scope>
    <source>
        <strain evidence="3">E313</strain>
    </source>
</reference>
<evidence type="ECO:0000313" key="2">
    <source>
        <dbReference type="EMBL" id="MCC1485075.1"/>
    </source>
</evidence>
<organism evidence="2 3">
    <name type="scientific">Winogradskyella immobilis</name>
    <dbReference type="NCBI Taxonomy" id="2816852"/>
    <lineage>
        <taxon>Bacteria</taxon>
        <taxon>Pseudomonadati</taxon>
        <taxon>Bacteroidota</taxon>
        <taxon>Flavobacteriia</taxon>
        <taxon>Flavobacteriales</taxon>
        <taxon>Flavobacteriaceae</taxon>
        <taxon>Winogradskyella</taxon>
    </lineage>
</organism>
<sequence length="192" mass="22061">MKVYILTIIVCFSFCTTVNAQKEASLLNSPNDWRAETLNLPLSFAPELDYEGIEYVRFAKGWGNAASEEFWTYKFAWYLDVDPKLTTERLNKELKLYFDGLLNAVGKGKGLSKETIIPAKATIAYNKESASYLGNVTIFDVFFKEALQTLNVKITSSYCDITKKHIVYFEFSPQPYQHKLWETMNNITILCK</sequence>
<protein>
    <submittedName>
        <fullName evidence="2">Uncharacterized protein</fullName>
    </submittedName>
</protein>
<keyword evidence="1" id="KW-0732">Signal</keyword>
<feature type="chain" id="PRO_5045719118" evidence="1">
    <location>
        <begin position="21"/>
        <end position="192"/>
    </location>
</feature>
<accession>A0ABS8ERB3</accession>
<comment type="caution">
    <text evidence="2">The sequence shown here is derived from an EMBL/GenBank/DDBJ whole genome shotgun (WGS) entry which is preliminary data.</text>
</comment>
<name>A0ABS8ERB3_9FLAO</name>
<feature type="signal peptide" evidence="1">
    <location>
        <begin position="1"/>
        <end position="20"/>
    </location>
</feature>
<keyword evidence="3" id="KW-1185">Reference proteome</keyword>
<evidence type="ECO:0000313" key="3">
    <source>
        <dbReference type="Proteomes" id="UP000778797"/>
    </source>
</evidence>